<evidence type="ECO:0000313" key="2">
    <source>
        <dbReference type="EMBL" id="KAK3382782.1"/>
    </source>
</evidence>
<dbReference type="EMBL" id="JAULSN010000001">
    <property type="protein sequence ID" value="KAK3382782.1"/>
    <property type="molecule type" value="Genomic_DNA"/>
</dbReference>
<protein>
    <submittedName>
        <fullName evidence="2">Uncharacterized protein</fullName>
    </submittedName>
</protein>
<gene>
    <name evidence="2" type="ORF">B0T24DRAFT_587506</name>
</gene>
<keyword evidence="3" id="KW-1185">Reference proteome</keyword>
<reference evidence="2" key="2">
    <citation type="submission" date="2023-06" db="EMBL/GenBank/DDBJ databases">
        <authorList>
            <consortium name="Lawrence Berkeley National Laboratory"/>
            <person name="Haridas S."/>
            <person name="Hensen N."/>
            <person name="Bonometti L."/>
            <person name="Westerberg I."/>
            <person name="Brannstrom I.O."/>
            <person name="Guillou S."/>
            <person name="Cros-Aarteil S."/>
            <person name="Calhoun S."/>
            <person name="Kuo A."/>
            <person name="Mondo S."/>
            <person name="Pangilinan J."/>
            <person name="Riley R."/>
            <person name="Labutti K."/>
            <person name="Andreopoulos B."/>
            <person name="Lipzen A."/>
            <person name="Chen C."/>
            <person name="Yanf M."/>
            <person name="Daum C."/>
            <person name="Ng V."/>
            <person name="Clum A."/>
            <person name="Steindorff A."/>
            <person name="Ohm R."/>
            <person name="Martin F."/>
            <person name="Silar P."/>
            <person name="Natvig D."/>
            <person name="Lalanne C."/>
            <person name="Gautier V."/>
            <person name="Ament-Velasquez S.L."/>
            <person name="Kruys A."/>
            <person name="Hutchinson M.I."/>
            <person name="Powell A.J."/>
            <person name="Barry K."/>
            <person name="Miller A.N."/>
            <person name="Grigoriev I.V."/>
            <person name="Debuchy R."/>
            <person name="Gladieux P."/>
            <person name="Thoren M.H."/>
            <person name="Johannesson H."/>
        </authorList>
    </citation>
    <scope>NUCLEOTIDE SEQUENCE</scope>
    <source>
        <strain evidence="2">CBS 958.72</strain>
    </source>
</reference>
<reference evidence="2" key="1">
    <citation type="journal article" date="2023" name="Mol. Phylogenet. Evol.">
        <title>Genome-scale phylogeny and comparative genomics of the fungal order Sordariales.</title>
        <authorList>
            <person name="Hensen N."/>
            <person name="Bonometti L."/>
            <person name="Westerberg I."/>
            <person name="Brannstrom I.O."/>
            <person name="Guillou S."/>
            <person name="Cros-Aarteil S."/>
            <person name="Calhoun S."/>
            <person name="Haridas S."/>
            <person name="Kuo A."/>
            <person name="Mondo S."/>
            <person name="Pangilinan J."/>
            <person name="Riley R."/>
            <person name="LaButti K."/>
            <person name="Andreopoulos B."/>
            <person name="Lipzen A."/>
            <person name="Chen C."/>
            <person name="Yan M."/>
            <person name="Daum C."/>
            <person name="Ng V."/>
            <person name="Clum A."/>
            <person name="Steindorff A."/>
            <person name="Ohm R.A."/>
            <person name="Martin F."/>
            <person name="Silar P."/>
            <person name="Natvig D.O."/>
            <person name="Lalanne C."/>
            <person name="Gautier V."/>
            <person name="Ament-Velasquez S.L."/>
            <person name="Kruys A."/>
            <person name="Hutchinson M.I."/>
            <person name="Powell A.J."/>
            <person name="Barry K."/>
            <person name="Miller A.N."/>
            <person name="Grigoriev I.V."/>
            <person name="Debuchy R."/>
            <person name="Gladieux P."/>
            <person name="Hiltunen Thoren M."/>
            <person name="Johannesson H."/>
        </authorList>
    </citation>
    <scope>NUCLEOTIDE SEQUENCE</scope>
    <source>
        <strain evidence="2">CBS 958.72</strain>
    </source>
</reference>
<organism evidence="2 3">
    <name type="scientific">Lasiosphaeria ovina</name>
    <dbReference type="NCBI Taxonomy" id="92902"/>
    <lineage>
        <taxon>Eukaryota</taxon>
        <taxon>Fungi</taxon>
        <taxon>Dikarya</taxon>
        <taxon>Ascomycota</taxon>
        <taxon>Pezizomycotina</taxon>
        <taxon>Sordariomycetes</taxon>
        <taxon>Sordariomycetidae</taxon>
        <taxon>Sordariales</taxon>
        <taxon>Lasiosphaeriaceae</taxon>
        <taxon>Lasiosphaeria</taxon>
    </lineage>
</organism>
<accession>A0AAE0NJU9</accession>
<proteinExistence type="predicted"/>
<comment type="caution">
    <text evidence="2">The sequence shown here is derived from an EMBL/GenBank/DDBJ whole genome shotgun (WGS) entry which is preliminary data.</text>
</comment>
<feature type="region of interest" description="Disordered" evidence="1">
    <location>
        <begin position="173"/>
        <end position="194"/>
    </location>
</feature>
<feature type="region of interest" description="Disordered" evidence="1">
    <location>
        <begin position="68"/>
        <end position="93"/>
    </location>
</feature>
<feature type="compositionally biased region" description="Low complexity" evidence="1">
    <location>
        <begin position="68"/>
        <end position="77"/>
    </location>
</feature>
<dbReference type="AlphaFoldDB" id="A0AAE0NJU9"/>
<dbReference type="Proteomes" id="UP001287356">
    <property type="component" value="Unassembled WGS sequence"/>
</dbReference>
<name>A0AAE0NJU9_9PEZI</name>
<evidence type="ECO:0000256" key="1">
    <source>
        <dbReference type="SAM" id="MobiDB-lite"/>
    </source>
</evidence>
<sequence>MKVSWGAPAAQLARCACCLPLPPVAPGVARRHGPLPLSLSLILQFSPEDVNAVPCTACTNRLAGRVPAVVDPDSDNPSPSPSPTRGKPRRDCVHASGQGATRCVGCAGQCHSCFLVSVAGTDHAVKVATFLFFVSRELQAAPKNPQAARAASAARALGTSASTLQNLQILPSAASASGSRSSARHPETPSASRRASAIVVDTPIVSGGSARAQSSSAAPIWAIRLGSRLQIITRRLHELGSLCGMSEERLTAWDAEDLLIHTFQCPGTRSRNPSTSCRPYNTDRSDLQAQAFLSLLWKVGCSGKERILDGG</sequence>
<evidence type="ECO:0000313" key="3">
    <source>
        <dbReference type="Proteomes" id="UP001287356"/>
    </source>
</evidence>